<dbReference type="AlphaFoldDB" id="A0A5B7GLU3"/>
<reference evidence="2 3" key="1">
    <citation type="submission" date="2019-05" db="EMBL/GenBank/DDBJ databases">
        <title>Another draft genome of Portunus trituberculatus and its Hox gene families provides insights of decapod evolution.</title>
        <authorList>
            <person name="Jeong J.-H."/>
            <person name="Song I."/>
            <person name="Kim S."/>
            <person name="Choi T."/>
            <person name="Kim D."/>
            <person name="Ryu S."/>
            <person name="Kim W."/>
        </authorList>
    </citation>
    <scope>NUCLEOTIDE SEQUENCE [LARGE SCALE GENOMIC DNA]</scope>
    <source>
        <tissue evidence="2">Muscle</tissue>
    </source>
</reference>
<evidence type="ECO:0000313" key="3">
    <source>
        <dbReference type="Proteomes" id="UP000324222"/>
    </source>
</evidence>
<gene>
    <name evidence="2" type="ORF">E2C01_055153</name>
</gene>
<comment type="caution">
    <text evidence="2">The sequence shown here is derived from an EMBL/GenBank/DDBJ whole genome shotgun (WGS) entry which is preliminary data.</text>
</comment>
<name>A0A5B7GLU3_PORTR</name>
<keyword evidence="3" id="KW-1185">Reference proteome</keyword>
<evidence type="ECO:0000313" key="2">
    <source>
        <dbReference type="EMBL" id="MPC61091.1"/>
    </source>
</evidence>
<dbReference type="EMBL" id="VSRR010018204">
    <property type="protein sequence ID" value="MPC61091.1"/>
    <property type="molecule type" value="Genomic_DNA"/>
</dbReference>
<dbReference type="Proteomes" id="UP000324222">
    <property type="component" value="Unassembled WGS sequence"/>
</dbReference>
<proteinExistence type="predicted"/>
<feature type="chain" id="PRO_5022960915" evidence="1">
    <location>
        <begin position="25"/>
        <end position="150"/>
    </location>
</feature>
<feature type="signal peptide" evidence="1">
    <location>
        <begin position="1"/>
        <end position="24"/>
    </location>
</feature>
<accession>A0A5B7GLU3</accession>
<protein>
    <submittedName>
        <fullName evidence="2">Uncharacterized protein</fullName>
    </submittedName>
</protein>
<keyword evidence="1" id="KW-0732">Signal</keyword>
<organism evidence="2 3">
    <name type="scientific">Portunus trituberculatus</name>
    <name type="common">Swimming crab</name>
    <name type="synonym">Neptunus trituberculatus</name>
    <dbReference type="NCBI Taxonomy" id="210409"/>
    <lineage>
        <taxon>Eukaryota</taxon>
        <taxon>Metazoa</taxon>
        <taxon>Ecdysozoa</taxon>
        <taxon>Arthropoda</taxon>
        <taxon>Crustacea</taxon>
        <taxon>Multicrustacea</taxon>
        <taxon>Malacostraca</taxon>
        <taxon>Eumalacostraca</taxon>
        <taxon>Eucarida</taxon>
        <taxon>Decapoda</taxon>
        <taxon>Pleocyemata</taxon>
        <taxon>Brachyura</taxon>
        <taxon>Eubrachyura</taxon>
        <taxon>Portunoidea</taxon>
        <taxon>Portunidae</taxon>
        <taxon>Portuninae</taxon>
        <taxon>Portunus</taxon>
    </lineage>
</organism>
<sequence>MGEAAWLTLAATTFSSALLNMSSAISPLLGKTAYRCIPNWSSCRLPARKLSRGISWMAYRASSPYYNLKAGGTGSVQPCLWRHPKLVDSLDLSTKLQLYEAFLRGSENKRKPTFSKVCLLRTQISSLLAGLNTRNSSRTCYSANLHLLIL</sequence>
<evidence type="ECO:0000256" key="1">
    <source>
        <dbReference type="SAM" id="SignalP"/>
    </source>
</evidence>